<feature type="compositionally biased region" description="Basic and acidic residues" evidence="2">
    <location>
        <begin position="941"/>
        <end position="953"/>
    </location>
</feature>
<dbReference type="PANTHER" id="PTHR14926:SF1">
    <property type="entry name" value="M-PHASE PHOSPHOPROTEIN 9"/>
    <property type="match status" value="1"/>
</dbReference>
<feature type="coiled-coil region" evidence="1">
    <location>
        <begin position="569"/>
        <end position="659"/>
    </location>
</feature>
<evidence type="ECO:0000313" key="3">
    <source>
        <dbReference type="Proteomes" id="UP000694865"/>
    </source>
</evidence>
<proteinExistence type="predicted"/>
<feature type="coiled-coil region" evidence="1">
    <location>
        <begin position="1050"/>
        <end position="1077"/>
    </location>
</feature>
<keyword evidence="1" id="KW-0175">Coiled coil</keyword>
<feature type="compositionally biased region" description="Acidic residues" evidence="2">
    <location>
        <begin position="109"/>
        <end position="121"/>
    </location>
</feature>
<feature type="compositionally biased region" description="Polar residues" evidence="2">
    <location>
        <begin position="167"/>
        <end position="181"/>
    </location>
</feature>
<dbReference type="RefSeq" id="XP_006822344.1">
    <property type="nucleotide sequence ID" value="XM_006822281.1"/>
</dbReference>
<feature type="compositionally biased region" description="Polar residues" evidence="2">
    <location>
        <begin position="99"/>
        <end position="108"/>
    </location>
</feature>
<dbReference type="GeneID" id="100371175"/>
<organism evidence="3 4">
    <name type="scientific">Saccoglossus kowalevskii</name>
    <name type="common">Acorn worm</name>
    <dbReference type="NCBI Taxonomy" id="10224"/>
    <lineage>
        <taxon>Eukaryota</taxon>
        <taxon>Metazoa</taxon>
        <taxon>Hemichordata</taxon>
        <taxon>Enteropneusta</taxon>
        <taxon>Harrimaniidae</taxon>
        <taxon>Saccoglossus</taxon>
    </lineage>
</organism>
<dbReference type="InterPro" id="IPR026636">
    <property type="entry name" value="MPHOSPH9"/>
</dbReference>
<feature type="compositionally biased region" description="Low complexity" evidence="2">
    <location>
        <begin position="891"/>
        <end position="906"/>
    </location>
</feature>
<evidence type="ECO:0000313" key="4">
    <source>
        <dbReference type="RefSeq" id="XP_006822344.1"/>
    </source>
</evidence>
<feature type="compositionally biased region" description="Basic and acidic residues" evidence="2">
    <location>
        <begin position="46"/>
        <end position="56"/>
    </location>
</feature>
<feature type="region of interest" description="Disordered" evidence="2">
    <location>
        <begin position="1023"/>
        <end position="1042"/>
    </location>
</feature>
<feature type="compositionally biased region" description="Basic and acidic residues" evidence="2">
    <location>
        <begin position="1033"/>
        <end position="1042"/>
    </location>
</feature>
<feature type="region of interest" description="Disordered" evidence="2">
    <location>
        <begin position="479"/>
        <end position="516"/>
    </location>
</feature>
<feature type="compositionally biased region" description="Basic and acidic residues" evidence="2">
    <location>
        <begin position="85"/>
        <end position="94"/>
    </location>
</feature>
<accession>A0ABM0MQQ3</accession>
<feature type="compositionally biased region" description="Basic and acidic residues" evidence="2">
    <location>
        <begin position="479"/>
        <end position="508"/>
    </location>
</feature>
<protein>
    <submittedName>
        <fullName evidence="4">M-phase phosphoprotein 9-like</fullName>
    </submittedName>
</protein>
<feature type="compositionally biased region" description="Basic and acidic residues" evidence="2">
    <location>
        <begin position="368"/>
        <end position="408"/>
    </location>
</feature>
<feature type="compositionally biased region" description="Low complexity" evidence="2">
    <location>
        <begin position="788"/>
        <end position="816"/>
    </location>
</feature>
<evidence type="ECO:0000256" key="2">
    <source>
        <dbReference type="SAM" id="MobiDB-lite"/>
    </source>
</evidence>
<feature type="compositionally biased region" description="Polar residues" evidence="2">
    <location>
        <begin position="62"/>
        <end position="80"/>
    </location>
</feature>
<feature type="region of interest" description="Disordered" evidence="2">
    <location>
        <begin position="840"/>
        <end position="996"/>
    </location>
</feature>
<feature type="compositionally biased region" description="Basic and acidic residues" evidence="2">
    <location>
        <begin position="126"/>
        <end position="137"/>
    </location>
</feature>
<dbReference type="PANTHER" id="PTHR14926">
    <property type="entry name" value="M-PHASE PHOSPHOPROTEIN 9"/>
    <property type="match status" value="1"/>
</dbReference>
<feature type="region of interest" description="Disordered" evidence="2">
    <location>
        <begin position="359"/>
        <end position="460"/>
    </location>
</feature>
<dbReference type="Proteomes" id="UP000694865">
    <property type="component" value="Unplaced"/>
</dbReference>
<reference evidence="4" key="1">
    <citation type="submission" date="2025-08" db="UniProtKB">
        <authorList>
            <consortium name="RefSeq"/>
        </authorList>
    </citation>
    <scope>IDENTIFICATION</scope>
    <source>
        <tissue evidence="4">Testes</tissue>
    </source>
</reference>
<keyword evidence="3" id="KW-1185">Reference proteome</keyword>
<feature type="compositionally biased region" description="Polar residues" evidence="2">
    <location>
        <begin position="21"/>
        <end position="34"/>
    </location>
</feature>
<feature type="compositionally biased region" description="Low complexity" evidence="2">
    <location>
        <begin position="857"/>
        <end position="867"/>
    </location>
</feature>
<gene>
    <name evidence="4" type="primary">LOC100371175</name>
</gene>
<feature type="region of interest" description="Disordered" evidence="2">
    <location>
        <begin position="1"/>
        <end position="208"/>
    </location>
</feature>
<evidence type="ECO:0000256" key="1">
    <source>
        <dbReference type="SAM" id="Coils"/>
    </source>
</evidence>
<feature type="region of interest" description="Disordered" evidence="2">
    <location>
        <begin position="784"/>
        <end position="816"/>
    </location>
</feature>
<feature type="coiled-coil region" evidence="1">
    <location>
        <begin position="710"/>
        <end position="744"/>
    </location>
</feature>
<feature type="compositionally biased region" description="Acidic residues" evidence="2">
    <location>
        <begin position="191"/>
        <end position="203"/>
    </location>
</feature>
<name>A0ABM0MQQ3_SACKO</name>
<feature type="compositionally biased region" description="Polar residues" evidence="2">
    <location>
        <begin position="963"/>
        <end position="974"/>
    </location>
</feature>
<sequence>MAEPESPKSPSPNALEVVPSINVSGPTPTHSPDNSSDEETMLVKSSHVEQPEEHVADGSVGSDASTIGNKSQDDVISNNVDGGVDTDKENEHIDIISQDEMNVITQDETPGDGDRDADEVENNVHIADDGEPCKDDSDVATDAVPCEGGPPSTSFDSGIAGSLAVTGASSTTTGDYMTLQSAGDEDSKIDEIDEKEEEDEDAASIETPDIDFSQLHENDDIDFTIDTDQYVQEGLPPQLGNFMLFSGMPPWAQSSASPMGSLLADIINAQIDEDAKNADLHREAEAQQKHVDDIRKDEEASFKHADSEDDLESIVEQQEKWQDLVRLLEQQHQQQVLMQQDQHNQQLKLIQAQMELLNNKKKKRHTKHGVEKEEVETEDKTSKELSKENDENEESSQKEKEDKEKTRSSEGVVNGNDDLDLNGLDNIDELDTSLTDWTKKQQKSPTSSPPKADQLNSSEDSTLFSDFTYWRMDEKETFKDLPEDLGSKSEDKHGDDKVTSTPKKDAALHRSFSSPTSLSDAFLNSSQRLTLREKHARHMADLRTYYEREIKELKDQLESSSDIKSKTPYKRLERNNAKLKERCERLEIALKSANSRIEELETSVLNLQIQLTDGAERYDVAVGTVKALEQRIDNLKLYCKQKEGQIQRMEQRNHDLDMSLHESYRLQDELTARGESRSQEMLQKLMLEYEALGKEHENTKFHLNKTETELYDSKADLANHKRRISKLELEVKRLDHENAVMRETGLSPTISLSRLKERLAETKSSTGSVRKWLQPSVDYNMFTGQDQSHSPLSTSLLSTSRLSSSGGRSGNISGQSSLFGATNGYDSARPSSPMIRAAAQMDKWKKDDKVRPRKFSPKTSTPSPVKSDLSPSYAKLPTTCTTPTKSSSFNRTPRSSPRPASSPGRSLLTPSVEISPRFKGLMDKDKGNATRFDVNLNNIEKPVKDESPKRRGDSSPAKDWLLDSQSPNTNNKVNTPEKSKSPKSKSPGAAGITRLDFSNLSDNDSLLDSTLDKVKSGVYTASPAWEKKPKKSKSPESKDYKTVHNSDAAIMERIKKVKETERKLDELIAEKNQLESTLSRLPHSGPRATLHTRREQQRIEERLDNISTELGTIRMTLRKNYVIKT</sequence>